<dbReference type="PANTHER" id="PTHR12215">
    <property type="entry name" value="PHOSPHOPANTETHEINE TRANSFERASE"/>
    <property type="match status" value="1"/>
</dbReference>
<dbReference type="PANTHER" id="PTHR12215:SF10">
    <property type="entry name" value="L-AMINOADIPATE-SEMIALDEHYDE DEHYDROGENASE-PHOSPHOPANTETHEINYL TRANSFERASE"/>
    <property type="match status" value="1"/>
</dbReference>
<feature type="binding site" evidence="11">
    <location>
        <position position="8"/>
    </location>
    <ligand>
        <name>Mg(2+)</name>
        <dbReference type="ChEBI" id="CHEBI:18420"/>
    </ligand>
</feature>
<comment type="function">
    <text evidence="11">Transfers the 4'-phosphopantetheine moiety from coenzyme A to a Ser of acyl-carrier-protein.</text>
</comment>
<dbReference type="GO" id="GO:0005829">
    <property type="term" value="C:cytosol"/>
    <property type="evidence" value="ECO:0007669"/>
    <property type="project" value="TreeGrafter"/>
</dbReference>
<dbReference type="NCBIfam" id="TIGR00556">
    <property type="entry name" value="pantethn_trn"/>
    <property type="match status" value="1"/>
</dbReference>
<accession>A0A1F4U449</accession>
<dbReference type="EMBL" id="MEUJ01000008">
    <property type="protein sequence ID" value="OGC39610.1"/>
    <property type="molecule type" value="Genomic_DNA"/>
</dbReference>
<keyword evidence="7 11" id="KW-0276">Fatty acid metabolism</keyword>
<feature type="domain" description="4'-phosphopantetheinyl transferase" evidence="12">
    <location>
        <begin position="4"/>
        <end position="113"/>
    </location>
</feature>
<keyword evidence="9 11" id="KW-0443">Lipid metabolism</keyword>
<evidence type="ECO:0000313" key="14">
    <source>
        <dbReference type="Proteomes" id="UP000179242"/>
    </source>
</evidence>
<keyword evidence="10 11" id="KW-0275">Fatty acid biosynthesis</keyword>
<dbReference type="InterPro" id="IPR004568">
    <property type="entry name" value="Ppantetheine-prot_Trfase_dom"/>
</dbReference>
<keyword evidence="8 11" id="KW-0460">Magnesium</keyword>
<evidence type="ECO:0000256" key="5">
    <source>
        <dbReference type="ARBA" id="ARBA00022679"/>
    </source>
</evidence>
<dbReference type="GO" id="GO:0006633">
    <property type="term" value="P:fatty acid biosynthetic process"/>
    <property type="evidence" value="ECO:0007669"/>
    <property type="project" value="UniProtKB-UniRule"/>
</dbReference>
<evidence type="ECO:0000259" key="12">
    <source>
        <dbReference type="Pfam" id="PF01648"/>
    </source>
</evidence>
<evidence type="ECO:0000256" key="7">
    <source>
        <dbReference type="ARBA" id="ARBA00022832"/>
    </source>
</evidence>
<dbReference type="Gene3D" id="3.90.470.20">
    <property type="entry name" value="4'-phosphopantetheinyl transferase domain"/>
    <property type="match status" value="1"/>
</dbReference>
<protein>
    <recommendedName>
        <fullName evidence="11">Holo-[acyl-carrier-protein] synthase</fullName>
        <shortName evidence="11">Holo-ACP synthase</shortName>
        <ecNumber evidence="11">2.7.8.7</ecNumber>
    </recommendedName>
    <alternativeName>
        <fullName evidence="11">4'-phosphopantetheinyl transferase AcpS</fullName>
    </alternativeName>
</protein>
<dbReference type="AlphaFoldDB" id="A0A1F4U449"/>
<evidence type="ECO:0000256" key="6">
    <source>
        <dbReference type="ARBA" id="ARBA00022723"/>
    </source>
</evidence>
<evidence type="ECO:0000256" key="9">
    <source>
        <dbReference type="ARBA" id="ARBA00023098"/>
    </source>
</evidence>
<dbReference type="InterPro" id="IPR008278">
    <property type="entry name" value="4-PPantetheinyl_Trfase_dom"/>
</dbReference>
<evidence type="ECO:0000256" key="2">
    <source>
        <dbReference type="ARBA" id="ARBA00010990"/>
    </source>
</evidence>
<comment type="cofactor">
    <cofactor evidence="1 11">
        <name>Mg(2+)</name>
        <dbReference type="ChEBI" id="CHEBI:18420"/>
    </cofactor>
</comment>
<dbReference type="InterPro" id="IPR037143">
    <property type="entry name" value="4-PPantetheinyl_Trfase_dom_sf"/>
</dbReference>
<keyword evidence="3 11" id="KW-0963">Cytoplasm</keyword>
<dbReference type="GO" id="GO:0000287">
    <property type="term" value="F:magnesium ion binding"/>
    <property type="evidence" value="ECO:0007669"/>
    <property type="project" value="UniProtKB-UniRule"/>
</dbReference>
<comment type="similarity">
    <text evidence="2">Belongs to the P-Pant transferase superfamily. Gsp/Sfp/HetI/AcpT family.</text>
</comment>
<keyword evidence="4 11" id="KW-0444">Lipid biosynthesis</keyword>
<dbReference type="HAMAP" id="MF_00101">
    <property type="entry name" value="AcpS"/>
    <property type="match status" value="1"/>
</dbReference>
<evidence type="ECO:0000256" key="10">
    <source>
        <dbReference type="ARBA" id="ARBA00023160"/>
    </source>
</evidence>
<comment type="caution">
    <text evidence="13">The sequence shown here is derived from an EMBL/GenBank/DDBJ whole genome shotgun (WGS) entry which is preliminary data.</text>
</comment>
<keyword evidence="6 11" id="KW-0479">Metal-binding</keyword>
<evidence type="ECO:0000256" key="11">
    <source>
        <dbReference type="HAMAP-Rule" id="MF_00101"/>
    </source>
</evidence>
<evidence type="ECO:0000256" key="8">
    <source>
        <dbReference type="ARBA" id="ARBA00022842"/>
    </source>
</evidence>
<reference evidence="13 14" key="1">
    <citation type="journal article" date="2016" name="Nat. Commun.">
        <title>Thousands of microbial genomes shed light on interconnected biogeochemical processes in an aquifer system.</title>
        <authorList>
            <person name="Anantharaman K."/>
            <person name="Brown C.T."/>
            <person name="Hug L.A."/>
            <person name="Sharon I."/>
            <person name="Castelle C.J."/>
            <person name="Probst A.J."/>
            <person name="Thomas B.C."/>
            <person name="Singh A."/>
            <person name="Wilkins M.J."/>
            <person name="Karaoz U."/>
            <person name="Brodie E.L."/>
            <person name="Williams K.H."/>
            <person name="Hubbard S.S."/>
            <person name="Banfield J.F."/>
        </authorList>
    </citation>
    <scope>NUCLEOTIDE SEQUENCE [LARGE SCALE GENOMIC DNA]</scope>
</reference>
<evidence type="ECO:0000256" key="4">
    <source>
        <dbReference type="ARBA" id="ARBA00022516"/>
    </source>
</evidence>
<comment type="subcellular location">
    <subcellularLocation>
        <location evidence="11">Cytoplasm</location>
    </subcellularLocation>
</comment>
<evidence type="ECO:0000313" key="13">
    <source>
        <dbReference type="EMBL" id="OGC39610.1"/>
    </source>
</evidence>
<keyword evidence="5 11" id="KW-0808">Transferase</keyword>
<dbReference type="InterPro" id="IPR050559">
    <property type="entry name" value="P-Pant_transferase_sf"/>
</dbReference>
<feature type="binding site" evidence="11">
    <location>
        <position position="58"/>
    </location>
    <ligand>
        <name>Mg(2+)</name>
        <dbReference type="ChEBI" id="CHEBI:18420"/>
    </ligand>
</feature>
<proteinExistence type="inferred from homology"/>
<comment type="similarity">
    <text evidence="11">Belongs to the P-Pant transferase superfamily. AcpS family.</text>
</comment>
<gene>
    <name evidence="11" type="primary">acpS</name>
    <name evidence="13" type="ORF">A2438_08655</name>
</gene>
<comment type="catalytic activity">
    <reaction evidence="11">
        <text>apo-[ACP] + CoA = holo-[ACP] + adenosine 3',5'-bisphosphate + H(+)</text>
        <dbReference type="Rhea" id="RHEA:12068"/>
        <dbReference type="Rhea" id="RHEA-COMP:9685"/>
        <dbReference type="Rhea" id="RHEA-COMP:9690"/>
        <dbReference type="ChEBI" id="CHEBI:15378"/>
        <dbReference type="ChEBI" id="CHEBI:29999"/>
        <dbReference type="ChEBI" id="CHEBI:57287"/>
        <dbReference type="ChEBI" id="CHEBI:58343"/>
        <dbReference type="ChEBI" id="CHEBI:64479"/>
        <dbReference type="EC" id="2.7.8.7"/>
    </reaction>
</comment>
<dbReference type="GO" id="GO:0019878">
    <property type="term" value="P:lysine biosynthetic process via aminoadipic acid"/>
    <property type="evidence" value="ECO:0007669"/>
    <property type="project" value="TreeGrafter"/>
</dbReference>
<name>A0A1F4U449_UNCSA</name>
<dbReference type="Pfam" id="PF01648">
    <property type="entry name" value="ACPS"/>
    <property type="match status" value="1"/>
</dbReference>
<dbReference type="InterPro" id="IPR002582">
    <property type="entry name" value="ACPS"/>
</dbReference>
<evidence type="ECO:0000256" key="1">
    <source>
        <dbReference type="ARBA" id="ARBA00001946"/>
    </source>
</evidence>
<sequence length="117" mass="13194">MIKGIGVDIVEISRIKEAVSRYGDRFLKRVFTQKELSYCQAHKAIRFPELAVRFAAKEAYAKANGTGITATLSWKHIEIVNDKAGKPHIYINGKKKPKIHVSLSHERNTAIAFVVME</sequence>
<dbReference type="NCBIfam" id="TIGR00516">
    <property type="entry name" value="acpS"/>
    <property type="match status" value="1"/>
</dbReference>
<dbReference type="Proteomes" id="UP000179242">
    <property type="component" value="Unassembled WGS sequence"/>
</dbReference>
<dbReference type="SUPFAM" id="SSF56214">
    <property type="entry name" value="4'-phosphopantetheinyl transferase"/>
    <property type="match status" value="1"/>
</dbReference>
<dbReference type="GO" id="GO:0008897">
    <property type="term" value="F:holo-[acyl-carrier-protein] synthase activity"/>
    <property type="evidence" value="ECO:0007669"/>
    <property type="project" value="UniProtKB-UniRule"/>
</dbReference>
<dbReference type="EC" id="2.7.8.7" evidence="11"/>
<evidence type="ECO:0000256" key="3">
    <source>
        <dbReference type="ARBA" id="ARBA00022490"/>
    </source>
</evidence>
<organism evidence="13 14">
    <name type="scientific">candidate division WOR-1 bacterium RIFOXYC2_FULL_46_14</name>
    <dbReference type="NCBI Taxonomy" id="1802587"/>
    <lineage>
        <taxon>Bacteria</taxon>
        <taxon>Bacillati</taxon>
        <taxon>Saganbacteria</taxon>
    </lineage>
</organism>